<feature type="compositionally biased region" description="Basic residues" evidence="1">
    <location>
        <begin position="758"/>
        <end position="778"/>
    </location>
</feature>
<keyword evidence="4" id="KW-1185">Reference proteome</keyword>
<protein>
    <recommendedName>
        <fullName evidence="2">Ubinuclein middle domain-containing protein</fullName>
    </recommendedName>
</protein>
<feature type="compositionally biased region" description="Polar residues" evidence="1">
    <location>
        <begin position="579"/>
        <end position="603"/>
    </location>
</feature>
<dbReference type="PANTHER" id="PTHR21669">
    <property type="entry name" value="CAPZ-INTERACTING PROTEIN AND RELATED PROTEINS"/>
    <property type="match status" value="1"/>
</dbReference>
<dbReference type="InterPro" id="IPR026947">
    <property type="entry name" value="UBN_middle_dom"/>
</dbReference>
<evidence type="ECO:0000313" key="3">
    <source>
        <dbReference type="EMBL" id="KAA8585617.1"/>
    </source>
</evidence>
<comment type="caution">
    <text evidence="3">The sequence shown here is derived from an EMBL/GenBank/DDBJ whole genome shotgun (WGS) entry which is preliminary data.</text>
</comment>
<evidence type="ECO:0000256" key="1">
    <source>
        <dbReference type="SAM" id="MobiDB-lite"/>
    </source>
</evidence>
<reference evidence="3 4" key="1">
    <citation type="submission" date="2019-08" db="EMBL/GenBank/DDBJ databases">
        <title>A chromosome-level genome assembly, high-density linkage maps, and genome scans reveal the genomic architecture of hybrid incompatibilities underlying speciation via character displacement in darters (Percidae: Etheostominae).</title>
        <authorList>
            <person name="Moran R.L."/>
            <person name="Catchen J.M."/>
            <person name="Fuller R.C."/>
        </authorList>
    </citation>
    <scope>NUCLEOTIDE SEQUENCE [LARGE SCALE GENOMIC DNA]</scope>
    <source>
        <strain evidence="3">EspeVRDwgs_2016</strain>
        <tissue evidence="3">Muscle</tissue>
    </source>
</reference>
<feature type="region of interest" description="Disordered" evidence="1">
    <location>
        <begin position="278"/>
        <end position="304"/>
    </location>
</feature>
<dbReference type="GO" id="GO:0006325">
    <property type="term" value="P:chromatin organization"/>
    <property type="evidence" value="ECO:0007669"/>
    <property type="project" value="TreeGrafter"/>
</dbReference>
<dbReference type="EMBL" id="VOFY01000015">
    <property type="protein sequence ID" value="KAA8585617.1"/>
    <property type="molecule type" value="Genomic_DNA"/>
</dbReference>
<feature type="region of interest" description="Disordered" evidence="1">
    <location>
        <begin position="637"/>
        <end position="794"/>
    </location>
</feature>
<name>A0A5J5CV42_9PERO</name>
<dbReference type="AlphaFoldDB" id="A0A5J5CV42"/>
<dbReference type="Proteomes" id="UP000327493">
    <property type="component" value="Chromosome 15"/>
</dbReference>
<evidence type="ECO:0000313" key="4">
    <source>
        <dbReference type="Proteomes" id="UP000327493"/>
    </source>
</evidence>
<feature type="compositionally biased region" description="Polar residues" evidence="1">
    <location>
        <begin position="682"/>
        <end position="693"/>
    </location>
</feature>
<feature type="region of interest" description="Disordered" evidence="1">
    <location>
        <begin position="394"/>
        <end position="452"/>
    </location>
</feature>
<proteinExistence type="predicted"/>
<evidence type="ECO:0000259" key="2">
    <source>
        <dbReference type="Pfam" id="PF14075"/>
    </source>
</evidence>
<dbReference type="PANTHER" id="PTHR21669:SF10">
    <property type="entry name" value="UBINUCLEIN-2"/>
    <property type="match status" value="1"/>
</dbReference>
<feature type="compositionally biased region" description="Low complexity" evidence="1">
    <location>
        <begin position="746"/>
        <end position="757"/>
    </location>
</feature>
<feature type="compositionally biased region" description="Low complexity" evidence="1">
    <location>
        <begin position="441"/>
        <end position="452"/>
    </location>
</feature>
<feature type="compositionally biased region" description="Low complexity" evidence="1">
    <location>
        <begin position="694"/>
        <end position="734"/>
    </location>
</feature>
<sequence>MAEPPRKVPFVTISSFSTSPPPSSESGKKRRREDEAVVVDLTFGKDGGGSAAAVGSGVGGGGGGGGGGLFGNVNPKGGDAETEDGRPTVRLNLPLAEPNDRGSSEFNYGELVNTTLTQYDELVPASLTTKHGGFYINTGTLQFRPASDSEGDSAGAEDHRFKKMKDGEERVIKKRRKKQDGGILEDKKPRKIRVPKTGIELQVQEQPAEVRSVVYSHLEVFVPCNKEALLKRLKKLSLNIQDDRLRTPLLKLKLAVCSVMPEQIARYNMDCIAKVAKQQSGEAEKNGSEDDDEEKPGRRVMGPRKKFVWDDKLRAKRKMVTTPKAKPKEAVWVQRSVPLAGATPPPAAQVAKRPPQSPSEPICLDSLDEDLTAPSLDSISKALAILGNAAKGLAHGGNSPPSPDGPKTASKPSSLHASPLIQQQKHNSVGSPGSNAPHYVSTSSSPSTPLSRPLCVMAAPLPSVRVDGMGVVKGAVQAHRHSVLNAQRTLAVVKANMPASAPPPAKQRPPPTASPLVAPGSKTGVSAPSSGLLKGSNNKSNSGDTIIITSSPQSRPHALISPPHMSPKTFQTPRPPHTPQSKASPSPLSQTHAGVQPQPQSNFITPMHATLTKSTHSSIPPIVKLTSRPLNPAVITTTAASPSVSQSPRSQATPLLHQYSPKSPAGFRLPFSGAQGGATKPGQGSYTLSGSQKTPNSNNSTTNTSLINTISISKHSGSSASPTISSANAGQRQRTGGGTSQGAKPVASVLSVALARLSLRKKKEKKKKRREKKKKKEKKREGEEEEAEEEGGED</sequence>
<feature type="compositionally biased region" description="Polar residues" evidence="1">
    <location>
        <begin position="637"/>
        <end position="653"/>
    </location>
</feature>
<feature type="compositionally biased region" description="Acidic residues" evidence="1">
    <location>
        <begin position="783"/>
        <end position="794"/>
    </location>
</feature>
<dbReference type="GO" id="GO:0005634">
    <property type="term" value="C:nucleus"/>
    <property type="evidence" value="ECO:0007669"/>
    <property type="project" value="TreeGrafter"/>
</dbReference>
<dbReference type="Pfam" id="PF14075">
    <property type="entry name" value="UBN_AB"/>
    <property type="match status" value="1"/>
</dbReference>
<accession>A0A5J5CV42</accession>
<feature type="region of interest" description="Disordered" evidence="1">
    <location>
        <begin position="497"/>
        <end position="603"/>
    </location>
</feature>
<feature type="compositionally biased region" description="Pro residues" evidence="1">
    <location>
        <begin position="500"/>
        <end position="513"/>
    </location>
</feature>
<feature type="region of interest" description="Disordered" evidence="1">
    <location>
        <begin position="1"/>
        <end position="35"/>
    </location>
</feature>
<organism evidence="3 4">
    <name type="scientific">Etheostoma spectabile</name>
    <name type="common">orangethroat darter</name>
    <dbReference type="NCBI Taxonomy" id="54343"/>
    <lineage>
        <taxon>Eukaryota</taxon>
        <taxon>Metazoa</taxon>
        <taxon>Chordata</taxon>
        <taxon>Craniata</taxon>
        <taxon>Vertebrata</taxon>
        <taxon>Euteleostomi</taxon>
        <taxon>Actinopterygii</taxon>
        <taxon>Neopterygii</taxon>
        <taxon>Teleostei</taxon>
        <taxon>Neoteleostei</taxon>
        <taxon>Acanthomorphata</taxon>
        <taxon>Eupercaria</taxon>
        <taxon>Perciformes</taxon>
        <taxon>Percoidei</taxon>
        <taxon>Percidae</taxon>
        <taxon>Etheostomatinae</taxon>
        <taxon>Etheostoma</taxon>
    </lineage>
</organism>
<feature type="compositionally biased region" description="Polar residues" evidence="1">
    <location>
        <begin position="410"/>
        <end position="434"/>
    </location>
</feature>
<gene>
    <name evidence="3" type="ORF">FQN60_004311</name>
</gene>
<feature type="compositionally biased region" description="Polar residues" evidence="1">
    <location>
        <begin position="523"/>
        <end position="554"/>
    </location>
</feature>
<feature type="region of interest" description="Disordered" evidence="1">
    <location>
        <begin position="54"/>
        <end position="87"/>
    </location>
</feature>
<feature type="domain" description="Ubinuclein middle" evidence="2">
    <location>
        <begin position="189"/>
        <end position="315"/>
    </location>
</feature>
<feature type="region of interest" description="Disordered" evidence="1">
    <location>
        <begin position="336"/>
        <end position="365"/>
    </location>
</feature>
<feature type="compositionally biased region" description="Gly residues" evidence="1">
    <location>
        <begin position="54"/>
        <end position="70"/>
    </location>
</feature>